<feature type="non-terminal residue" evidence="1">
    <location>
        <position position="1"/>
    </location>
</feature>
<proteinExistence type="predicted"/>
<gene>
    <name evidence="1" type="ORF">EVA_09234</name>
</gene>
<reference evidence="1" key="1">
    <citation type="journal article" date="2012" name="PLoS ONE">
        <title>Gene sets for utilization of primary and secondary nutrition supplies in the distal gut of endangered iberian lynx.</title>
        <authorList>
            <person name="Alcaide M."/>
            <person name="Messina E."/>
            <person name="Richter M."/>
            <person name="Bargiela R."/>
            <person name="Peplies J."/>
            <person name="Huws S.A."/>
            <person name="Newbold C.J."/>
            <person name="Golyshin P.N."/>
            <person name="Simon M.A."/>
            <person name="Lopez G."/>
            <person name="Yakimov M.M."/>
            <person name="Ferrer M."/>
        </authorList>
    </citation>
    <scope>NUCLEOTIDE SEQUENCE</scope>
</reference>
<evidence type="ECO:0000313" key="1">
    <source>
        <dbReference type="EMBL" id="EJX02659.1"/>
    </source>
</evidence>
<comment type="caution">
    <text evidence="1">The sequence shown here is derived from an EMBL/GenBank/DDBJ whole genome shotgun (WGS) entry which is preliminary data.</text>
</comment>
<sequence>KKPLAVIINRAGQPESADTEKALKAFCETEHLPILAALPFDRQAAEAYARGEHPMAVSPRWKERFKNAAERLTALTATGGSHD</sequence>
<name>J9G713_9ZZZZ</name>
<organism evidence="1">
    <name type="scientific">gut metagenome</name>
    <dbReference type="NCBI Taxonomy" id="749906"/>
    <lineage>
        <taxon>unclassified sequences</taxon>
        <taxon>metagenomes</taxon>
        <taxon>organismal metagenomes</taxon>
    </lineage>
</organism>
<accession>J9G713</accession>
<dbReference type="EMBL" id="AMCI01002451">
    <property type="protein sequence ID" value="EJX02659.1"/>
    <property type="molecule type" value="Genomic_DNA"/>
</dbReference>
<dbReference type="AlphaFoldDB" id="J9G713"/>
<protein>
    <submittedName>
        <fullName evidence="1">Cobyrinic acid ac-diamide synthase</fullName>
    </submittedName>
</protein>